<sequence length="49" mass="4927">MTDTAASKTLALVLAILGHVLVVVILALSAVVALGLVAFFLAPAVLKLV</sequence>
<keyword evidence="3" id="KW-1185">Reference proteome</keyword>
<evidence type="ECO:0000256" key="1">
    <source>
        <dbReference type="SAM" id="Phobius"/>
    </source>
</evidence>
<proteinExistence type="predicted"/>
<name>A0ABP5BEG4_9MICO</name>
<reference evidence="3" key="1">
    <citation type="journal article" date="2019" name="Int. J. Syst. Evol. Microbiol.">
        <title>The Global Catalogue of Microorganisms (GCM) 10K type strain sequencing project: providing services to taxonomists for standard genome sequencing and annotation.</title>
        <authorList>
            <consortium name="The Broad Institute Genomics Platform"/>
            <consortium name="The Broad Institute Genome Sequencing Center for Infectious Disease"/>
            <person name="Wu L."/>
            <person name="Ma J."/>
        </authorList>
    </citation>
    <scope>NUCLEOTIDE SEQUENCE [LARGE SCALE GENOMIC DNA]</scope>
    <source>
        <strain evidence="3">JCM 14900</strain>
    </source>
</reference>
<dbReference type="RefSeq" id="WP_248151593.1">
    <property type="nucleotide sequence ID" value="NZ_BAAAOF010000009.1"/>
</dbReference>
<organism evidence="2 3">
    <name type="scientific">Microbacterium aoyamense</name>
    <dbReference type="NCBI Taxonomy" id="344166"/>
    <lineage>
        <taxon>Bacteria</taxon>
        <taxon>Bacillati</taxon>
        <taxon>Actinomycetota</taxon>
        <taxon>Actinomycetes</taxon>
        <taxon>Micrococcales</taxon>
        <taxon>Microbacteriaceae</taxon>
        <taxon>Microbacterium</taxon>
    </lineage>
</organism>
<keyword evidence="1" id="KW-1133">Transmembrane helix</keyword>
<keyword evidence="1" id="KW-0812">Transmembrane</keyword>
<accession>A0ABP5BEG4</accession>
<keyword evidence="1" id="KW-0472">Membrane</keyword>
<evidence type="ECO:0000313" key="3">
    <source>
        <dbReference type="Proteomes" id="UP001501343"/>
    </source>
</evidence>
<dbReference type="Proteomes" id="UP001501343">
    <property type="component" value="Unassembled WGS sequence"/>
</dbReference>
<protein>
    <submittedName>
        <fullName evidence="2">Uncharacterized protein</fullName>
    </submittedName>
</protein>
<evidence type="ECO:0000313" key="2">
    <source>
        <dbReference type="EMBL" id="GAA1941007.1"/>
    </source>
</evidence>
<comment type="caution">
    <text evidence="2">The sequence shown here is derived from an EMBL/GenBank/DDBJ whole genome shotgun (WGS) entry which is preliminary data.</text>
</comment>
<gene>
    <name evidence="2" type="ORF">GCM10009775_36070</name>
</gene>
<feature type="transmembrane region" description="Helical" evidence="1">
    <location>
        <begin position="12"/>
        <end position="42"/>
    </location>
</feature>
<dbReference type="EMBL" id="BAAAOF010000009">
    <property type="protein sequence ID" value="GAA1941007.1"/>
    <property type="molecule type" value="Genomic_DNA"/>
</dbReference>